<dbReference type="AlphaFoldDB" id="A0AB33KCD9"/>
<dbReference type="Gene3D" id="3.30.1780.10">
    <property type="entry name" value="ornithine cyclodeaminase, domain 1"/>
    <property type="match status" value="1"/>
</dbReference>
<organism evidence="1">
    <name type="scientific">Streptomyces sp. CMC78</name>
    <dbReference type="NCBI Taxonomy" id="3231512"/>
    <lineage>
        <taxon>Bacteria</taxon>
        <taxon>Bacillati</taxon>
        <taxon>Actinomycetota</taxon>
        <taxon>Actinomycetes</taxon>
        <taxon>Kitasatosporales</taxon>
        <taxon>Streptomycetaceae</taxon>
        <taxon>Streptomyces</taxon>
    </lineage>
</organism>
<dbReference type="Gene3D" id="3.40.50.720">
    <property type="entry name" value="NAD(P)-binding Rossmann-like Domain"/>
    <property type="match status" value="1"/>
</dbReference>
<dbReference type="PANTHER" id="PTHR13812">
    <property type="entry name" value="KETIMINE REDUCTASE MU-CRYSTALLIN"/>
    <property type="match status" value="1"/>
</dbReference>
<sequence>MTLLLTRSQITGLLDPDTVMAGLRAGFTAPAPDVRPLRIRTDLPGPGTATALLPGVIDGVPAYTVKVNAKFPDAAPALRGLVCLHDLADGELLAVLDSVSVTAWRTGLAAALATHELAAEHADSVSVVGAGAQARMVLRGLVRLRTVSRLTVCDTDPVRAAAFAAEHEKLLGIEVETVGEPRSAAARADIVVLATWSRGPLLTAADLRPGMHVTTLGADEPGKVELAADALRRARTVVDDVELAVSMGALGNSGLSADAAHATLGQVLGGERTGRETSEQITVYAPVGLPWQDLALAWPVYRAAADAGSCRSVDFLA</sequence>
<dbReference type="PANTHER" id="PTHR13812:SF19">
    <property type="entry name" value="KETIMINE REDUCTASE MU-CRYSTALLIN"/>
    <property type="match status" value="1"/>
</dbReference>
<dbReference type="KEGG" id="stcm:SCMC78_17570"/>
<dbReference type="PIRSF" id="PIRSF001439">
    <property type="entry name" value="CryM"/>
    <property type="match status" value="1"/>
</dbReference>
<dbReference type="SUPFAM" id="SSF51735">
    <property type="entry name" value="NAD(P)-binding Rossmann-fold domains"/>
    <property type="match status" value="1"/>
</dbReference>
<dbReference type="InterPro" id="IPR003462">
    <property type="entry name" value="ODC_Mu_crystall"/>
</dbReference>
<reference evidence="1" key="1">
    <citation type="submission" date="2024-07" db="EMBL/GenBank/DDBJ databases">
        <title>Complete genome sequences of cellulolytic bacteria, Kitasatospora sp. CMC57 and Streptomyces sp. CMC78, isolated from Japanese agricultural soil.</title>
        <authorList>
            <person name="Hashimoto T."/>
            <person name="Ito M."/>
            <person name="Iwamoto M."/>
            <person name="Fukahori D."/>
            <person name="Shoda T."/>
            <person name="Sakoda M."/>
            <person name="Morohoshi T."/>
            <person name="Mitsuboshi M."/>
            <person name="Nishizawa T."/>
        </authorList>
    </citation>
    <scope>NUCLEOTIDE SEQUENCE</scope>
    <source>
        <strain evidence="1">CMC78</strain>
    </source>
</reference>
<proteinExistence type="predicted"/>
<gene>
    <name evidence="1" type="ORF">SCMC78_17570</name>
</gene>
<name>A0AB33KCD9_9ACTN</name>
<dbReference type="EMBL" id="AP035884">
    <property type="protein sequence ID" value="BFP51950.1"/>
    <property type="molecule type" value="Genomic_DNA"/>
</dbReference>
<dbReference type="RefSeq" id="WP_319598229.1">
    <property type="nucleotide sequence ID" value="NZ_AP035884.1"/>
</dbReference>
<protein>
    <submittedName>
        <fullName evidence="1">Ornithine cyclodeaminase family protein</fullName>
    </submittedName>
</protein>
<dbReference type="Pfam" id="PF02423">
    <property type="entry name" value="OCD_Mu_crystall"/>
    <property type="match status" value="1"/>
</dbReference>
<dbReference type="InterPro" id="IPR036291">
    <property type="entry name" value="NAD(P)-bd_dom_sf"/>
</dbReference>
<dbReference type="InterPro" id="IPR023401">
    <property type="entry name" value="ODC_N"/>
</dbReference>
<dbReference type="GO" id="GO:0005737">
    <property type="term" value="C:cytoplasm"/>
    <property type="evidence" value="ECO:0007669"/>
    <property type="project" value="TreeGrafter"/>
</dbReference>
<accession>A0AB33KCD9</accession>
<evidence type="ECO:0000313" key="1">
    <source>
        <dbReference type="EMBL" id="BFP51950.1"/>
    </source>
</evidence>